<dbReference type="Pfam" id="PF26130">
    <property type="entry name" value="PB1-like"/>
    <property type="match status" value="1"/>
</dbReference>
<sequence>MANIMYLHGRTQYIDWVDSDYLSKFELNAIAKFLGHNFPFIFAFWILNMNLTYGLLRFMTDGDVLCLIKDLSKSRTIEVYVVTYPEVLALPWRPHEENVVITELDLGA</sequence>
<protein>
    <recommendedName>
        <fullName evidence="2">PB1-like domain-containing protein</fullName>
    </recommendedName>
</protein>
<reference evidence="4" key="1">
    <citation type="submission" date="2024-07" db="EMBL/GenBank/DDBJ databases">
        <title>Two chromosome-level genome assemblies of Korean endemic species Abeliophyllum distichum and Forsythia ovata (Oleaceae).</title>
        <authorList>
            <person name="Jang H."/>
        </authorList>
    </citation>
    <scope>NUCLEOTIDE SEQUENCE [LARGE SCALE GENOMIC DNA]</scope>
</reference>
<evidence type="ECO:0000256" key="1">
    <source>
        <dbReference type="SAM" id="Phobius"/>
    </source>
</evidence>
<comment type="caution">
    <text evidence="3">The sequence shown here is derived from an EMBL/GenBank/DDBJ whole genome shotgun (WGS) entry which is preliminary data.</text>
</comment>
<gene>
    <name evidence="3" type="ORF">Adt_04764</name>
</gene>
<keyword evidence="4" id="KW-1185">Reference proteome</keyword>
<evidence type="ECO:0000259" key="2">
    <source>
        <dbReference type="Pfam" id="PF26130"/>
    </source>
</evidence>
<evidence type="ECO:0000313" key="4">
    <source>
        <dbReference type="Proteomes" id="UP001604336"/>
    </source>
</evidence>
<dbReference type="InterPro" id="IPR058594">
    <property type="entry name" value="PB1-like_dom_pln"/>
</dbReference>
<feature type="domain" description="PB1-like" evidence="2">
    <location>
        <begin position="4"/>
        <end position="82"/>
    </location>
</feature>
<evidence type="ECO:0000313" key="3">
    <source>
        <dbReference type="EMBL" id="KAL2531413.1"/>
    </source>
</evidence>
<feature type="transmembrane region" description="Helical" evidence="1">
    <location>
        <begin position="29"/>
        <end position="47"/>
    </location>
</feature>
<proteinExistence type="predicted"/>
<keyword evidence="1" id="KW-0812">Transmembrane</keyword>
<keyword evidence="1" id="KW-0472">Membrane</keyword>
<dbReference type="AlphaFoldDB" id="A0ABD1V398"/>
<keyword evidence="1" id="KW-1133">Transmembrane helix</keyword>
<accession>A0ABD1V398</accession>
<dbReference type="EMBL" id="JBFOLK010000002">
    <property type="protein sequence ID" value="KAL2531413.1"/>
    <property type="molecule type" value="Genomic_DNA"/>
</dbReference>
<name>A0ABD1V398_9LAMI</name>
<dbReference type="Proteomes" id="UP001604336">
    <property type="component" value="Unassembled WGS sequence"/>
</dbReference>
<organism evidence="3 4">
    <name type="scientific">Abeliophyllum distichum</name>
    <dbReference type="NCBI Taxonomy" id="126358"/>
    <lineage>
        <taxon>Eukaryota</taxon>
        <taxon>Viridiplantae</taxon>
        <taxon>Streptophyta</taxon>
        <taxon>Embryophyta</taxon>
        <taxon>Tracheophyta</taxon>
        <taxon>Spermatophyta</taxon>
        <taxon>Magnoliopsida</taxon>
        <taxon>eudicotyledons</taxon>
        <taxon>Gunneridae</taxon>
        <taxon>Pentapetalae</taxon>
        <taxon>asterids</taxon>
        <taxon>lamiids</taxon>
        <taxon>Lamiales</taxon>
        <taxon>Oleaceae</taxon>
        <taxon>Forsythieae</taxon>
        <taxon>Abeliophyllum</taxon>
    </lineage>
</organism>